<sequence>MGKPMSLNVANSSVISTILRHDTKVTSYKIALLRAINDVVVSFPDVYTYHQNVFVPLRALADYWIAYYWPFVDPHWPIYQGRRSLRASGLNSDIAFRQALTSLRLEWEYSIGTASKPSDGFFLINEMKIGRKNQLYSPAFLQKYQAAVVALCDALEMPICYAGPGKWSIFAKPVKFKSLQGQGIPVPGTLLEDRCLVINAELWQTFRDMSLWVEALCIHEWCLFTERLPQENQHQPINRGDIYRLLTDRPDNRRPLTWERNHIDILLLEGTEFICPWTEKSITQGVSYHLDHLMPLSVYPMNELWNLAPSDPHFNAHQKRDRLPSSQRLASALPHLTHTYANYLTSLQLASVIKEDVNGRFATVPQLINQAHLSFPQAVSQVVGDFLNDVAVSRNLARF</sequence>
<keyword evidence="2" id="KW-1185">Reference proteome</keyword>
<reference evidence="1 2" key="1">
    <citation type="submission" date="2019-01" db="EMBL/GenBank/DDBJ databases">
        <title>Draft genome sequence of Dictyobacter sp. Uno17.</title>
        <authorList>
            <person name="Wang C.M."/>
            <person name="Zheng Y."/>
            <person name="Sakai Y."/>
            <person name="Abe K."/>
            <person name="Yokota A."/>
            <person name="Yabe S."/>
        </authorList>
    </citation>
    <scope>NUCLEOTIDE SEQUENCE [LARGE SCALE GENOMIC DNA]</scope>
    <source>
        <strain evidence="1 2">Uno17</strain>
    </source>
</reference>
<dbReference type="Proteomes" id="UP000322530">
    <property type="component" value="Unassembled WGS sequence"/>
</dbReference>
<proteinExistence type="predicted"/>
<accession>A0A5A5TH40</accession>
<name>A0A5A5TH40_9CHLR</name>
<evidence type="ECO:0008006" key="3">
    <source>
        <dbReference type="Google" id="ProtNLM"/>
    </source>
</evidence>
<protein>
    <recommendedName>
        <fullName evidence="3">HNH nuclease domain-containing protein</fullName>
    </recommendedName>
</protein>
<evidence type="ECO:0000313" key="2">
    <source>
        <dbReference type="Proteomes" id="UP000322530"/>
    </source>
</evidence>
<comment type="caution">
    <text evidence="1">The sequence shown here is derived from an EMBL/GenBank/DDBJ whole genome shotgun (WGS) entry which is preliminary data.</text>
</comment>
<gene>
    <name evidence="1" type="ORF">KDI_41190</name>
</gene>
<evidence type="ECO:0000313" key="1">
    <source>
        <dbReference type="EMBL" id="GCF10555.1"/>
    </source>
</evidence>
<dbReference type="EMBL" id="BIXY01000074">
    <property type="protein sequence ID" value="GCF10555.1"/>
    <property type="molecule type" value="Genomic_DNA"/>
</dbReference>
<organism evidence="1 2">
    <name type="scientific">Dictyobacter arantiisoli</name>
    <dbReference type="NCBI Taxonomy" id="2014874"/>
    <lineage>
        <taxon>Bacteria</taxon>
        <taxon>Bacillati</taxon>
        <taxon>Chloroflexota</taxon>
        <taxon>Ktedonobacteria</taxon>
        <taxon>Ktedonobacterales</taxon>
        <taxon>Dictyobacteraceae</taxon>
        <taxon>Dictyobacter</taxon>
    </lineage>
</organism>
<dbReference type="AlphaFoldDB" id="A0A5A5TH40"/>